<proteinExistence type="predicted"/>
<comment type="caution">
    <text evidence="1">The sequence shown here is derived from an EMBL/GenBank/DDBJ whole genome shotgun (WGS) entry which is preliminary data.</text>
</comment>
<keyword evidence="2" id="KW-1185">Reference proteome</keyword>
<dbReference type="EMBL" id="JAKMXF010000288">
    <property type="protein sequence ID" value="KAI6653242.1"/>
    <property type="molecule type" value="Genomic_DNA"/>
</dbReference>
<name>A0AAV7JWM3_9METZ</name>
<reference evidence="1 2" key="1">
    <citation type="journal article" date="2023" name="BMC Biol.">
        <title>The compact genome of the sponge Oopsacas minuta (Hexactinellida) is lacking key metazoan core genes.</title>
        <authorList>
            <person name="Santini S."/>
            <person name="Schenkelaars Q."/>
            <person name="Jourda C."/>
            <person name="Duchesne M."/>
            <person name="Belahbib H."/>
            <person name="Rocher C."/>
            <person name="Selva M."/>
            <person name="Riesgo A."/>
            <person name="Vervoort M."/>
            <person name="Leys S.P."/>
            <person name="Kodjabachian L."/>
            <person name="Le Bivic A."/>
            <person name="Borchiellini C."/>
            <person name="Claverie J.M."/>
            <person name="Renard E."/>
        </authorList>
    </citation>
    <scope>NUCLEOTIDE SEQUENCE [LARGE SCALE GENOMIC DNA]</scope>
    <source>
        <strain evidence="1">SPO-2</strain>
    </source>
</reference>
<gene>
    <name evidence="1" type="ORF">LOD99_3767</name>
</gene>
<sequence length="162" mass="18172">MCDAETQSEIKNICLDSTTLQSNWPPHSTQQTLINTSLFPHSTSPTSGVYAYATNLGTSESRVTYSNYNSVNSNNVSSLPDIVPRQELITYAEKIRAINTRLMHLKDTVQELHGDLTKRKCQPNESLAQSIEEDSKNEGIVIQEQIKILQSNKASFEKVNRN</sequence>
<protein>
    <submittedName>
        <fullName evidence="1">Uncharacterized protein</fullName>
    </submittedName>
</protein>
<evidence type="ECO:0000313" key="2">
    <source>
        <dbReference type="Proteomes" id="UP001165289"/>
    </source>
</evidence>
<dbReference type="Gene3D" id="1.20.58.1540">
    <property type="entry name" value="Actin interacting protein 3, C-terminal domain"/>
    <property type="match status" value="1"/>
</dbReference>
<dbReference type="Proteomes" id="UP001165289">
    <property type="component" value="Unassembled WGS sequence"/>
</dbReference>
<evidence type="ECO:0000313" key="1">
    <source>
        <dbReference type="EMBL" id="KAI6653242.1"/>
    </source>
</evidence>
<organism evidence="1 2">
    <name type="scientific">Oopsacas minuta</name>
    <dbReference type="NCBI Taxonomy" id="111878"/>
    <lineage>
        <taxon>Eukaryota</taxon>
        <taxon>Metazoa</taxon>
        <taxon>Porifera</taxon>
        <taxon>Hexactinellida</taxon>
        <taxon>Hexasterophora</taxon>
        <taxon>Lyssacinosida</taxon>
        <taxon>Leucopsacidae</taxon>
        <taxon>Oopsacas</taxon>
    </lineage>
</organism>
<accession>A0AAV7JWM3</accession>
<dbReference type="AlphaFoldDB" id="A0AAV7JWM3"/>